<dbReference type="FunFam" id="3.40.50.2300:FF:000001">
    <property type="entry name" value="DNA-binding response regulator PhoB"/>
    <property type="match status" value="1"/>
</dbReference>
<evidence type="ECO:0000256" key="3">
    <source>
        <dbReference type="ARBA" id="ARBA00023015"/>
    </source>
</evidence>
<dbReference type="SMART" id="SM00448">
    <property type="entry name" value="REC"/>
    <property type="match status" value="1"/>
</dbReference>
<keyword evidence="4" id="KW-0238">DNA-binding</keyword>
<dbReference type="CDD" id="cd19935">
    <property type="entry name" value="REC_OmpR_CusR-like"/>
    <property type="match status" value="1"/>
</dbReference>
<dbReference type="PANTHER" id="PTHR48111:SF22">
    <property type="entry name" value="REGULATOR OF RPOS"/>
    <property type="match status" value="1"/>
</dbReference>
<dbReference type="PROSITE" id="PS50110">
    <property type="entry name" value="RESPONSE_REGULATORY"/>
    <property type="match status" value="1"/>
</dbReference>
<protein>
    <recommendedName>
        <fullName evidence="9">Two-component transcriptional response regulator, LuxR family</fullName>
    </recommendedName>
</protein>
<dbReference type="AlphaFoldDB" id="A0A3B0YAV9"/>
<dbReference type="Pfam" id="PF00072">
    <property type="entry name" value="Response_reg"/>
    <property type="match status" value="1"/>
</dbReference>
<dbReference type="PROSITE" id="PS51755">
    <property type="entry name" value="OMPR_PHOB"/>
    <property type="match status" value="1"/>
</dbReference>
<dbReference type="SMART" id="SM00862">
    <property type="entry name" value="Trans_reg_C"/>
    <property type="match status" value="1"/>
</dbReference>
<evidence type="ECO:0000259" key="6">
    <source>
        <dbReference type="PROSITE" id="PS50110"/>
    </source>
</evidence>
<dbReference type="GO" id="GO:0000976">
    <property type="term" value="F:transcription cis-regulatory region binding"/>
    <property type="evidence" value="ECO:0007669"/>
    <property type="project" value="TreeGrafter"/>
</dbReference>
<gene>
    <name evidence="8" type="ORF">MNBD_GAMMA12-1393</name>
</gene>
<proteinExistence type="predicted"/>
<evidence type="ECO:0000313" key="8">
    <source>
        <dbReference type="EMBL" id="VAW76651.1"/>
    </source>
</evidence>
<dbReference type="GO" id="GO:0006355">
    <property type="term" value="P:regulation of DNA-templated transcription"/>
    <property type="evidence" value="ECO:0007669"/>
    <property type="project" value="InterPro"/>
</dbReference>
<dbReference type="GO" id="GO:0032993">
    <property type="term" value="C:protein-DNA complex"/>
    <property type="evidence" value="ECO:0007669"/>
    <property type="project" value="TreeGrafter"/>
</dbReference>
<keyword evidence="5" id="KW-0804">Transcription</keyword>
<reference evidence="8" key="1">
    <citation type="submission" date="2018-06" db="EMBL/GenBank/DDBJ databases">
        <authorList>
            <person name="Zhirakovskaya E."/>
        </authorList>
    </citation>
    <scope>NUCLEOTIDE SEQUENCE</scope>
</reference>
<keyword evidence="3" id="KW-0805">Transcription regulation</keyword>
<name>A0A3B0YAV9_9ZZZZ</name>
<dbReference type="Pfam" id="PF00486">
    <property type="entry name" value="Trans_reg_C"/>
    <property type="match status" value="1"/>
</dbReference>
<dbReference type="PANTHER" id="PTHR48111">
    <property type="entry name" value="REGULATOR OF RPOS"/>
    <property type="match status" value="1"/>
</dbReference>
<feature type="domain" description="OmpR/PhoB-type" evidence="7">
    <location>
        <begin position="139"/>
        <end position="236"/>
    </location>
</feature>
<evidence type="ECO:0000256" key="5">
    <source>
        <dbReference type="ARBA" id="ARBA00023163"/>
    </source>
</evidence>
<dbReference type="InterPro" id="IPR016032">
    <property type="entry name" value="Sig_transdc_resp-reg_C-effctor"/>
</dbReference>
<organism evidence="8">
    <name type="scientific">hydrothermal vent metagenome</name>
    <dbReference type="NCBI Taxonomy" id="652676"/>
    <lineage>
        <taxon>unclassified sequences</taxon>
        <taxon>metagenomes</taxon>
        <taxon>ecological metagenomes</taxon>
    </lineage>
</organism>
<dbReference type="InterPro" id="IPR036388">
    <property type="entry name" value="WH-like_DNA-bd_sf"/>
</dbReference>
<keyword evidence="1" id="KW-0597">Phosphoprotein</keyword>
<sequence length="240" mass="27656">MCSDVTRRLRNSRQYIKILVVEDHSALAENIFEYLGEQYYALDFARDGLTALHLLATNAYDVIVLDVMLPGISGFTLCQRIREDLKCSTPILFMTARDSIEDKESGFLYGADDYLVKPFEMREFELRIQALAKRCVHKKGNMQAGQIFFEPGTFTVRLFDKSVELTGLNIELFSELLRYYPGYVSHENLSYAAWGVDDIDVHRLRTHIYNLRKLLLNSLGYTLIKTLRSQGYKLQSPANE</sequence>
<dbReference type="SUPFAM" id="SSF46894">
    <property type="entry name" value="C-terminal effector domain of the bipartite response regulators"/>
    <property type="match status" value="1"/>
</dbReference>
<evidence type="ECO:0000256" key="4">
    <source>
        <dbReference type="ARBA" id="ARBA00023125"/>
    </source>
</evidence>
<feature type="domain" description="Response regulatory" evidence="6">
    <location>
        <begin position="17"/>
        <end position="132"/>
    </location>
</feature>
<evidence type="ECO:0008006" key="9">
    <source>
        <dbReference type="Google" id="ProtNLM"/>
    </source>
</evidence>
<dbReference type="SUPFAM" id="SSF52172">
    <property type="entry name" value="CheY-like"/>
    <property type="match status" value="1"/>
</dbReference>
<evidence type="ECO:0000256" key="1">
    <source>
        <dbReference type="ARBA" id="ARBA00022553"/>
    </source>
</evidence>
<evidence type="ECO:0000256" key="2">
    <source>
        <dbReference type="ARBA" id="ARBA00023012"/>
    </source>
</evidence>
<dbReference type="EMBL" id="UOFL01000111">
    <property type="protein sequence ID" value="VAW76651.1"/>
    <property type="molecule type" value="Genomic_DNA"/>
</dbReference>
<dbReference type="InterPro" id="IPR001867">
    <property type="entry name" value="OmpR/PhoB-type_DNA-bd"/>
</dbReference>
<dbReference type="Gene3D" id="1.10.10.10">
    <property type="entry name" value="Winged helix-like DNA-binding domain superfamily/Winged helix DNA-binding domain"/>
    <property type="match status" value="1"/>
</dbReference>
<dbReference type="InterPro" id="IPR011006">
    <property type="entry name" value="CheY-like_superfamily"/>
</dbReference>
<dbReference type="GO" id="GO:0000156">
    <property type="term" value="F:phosphorelay response regulator activity"/>
    <property type="evidence" value="ECO:0007669"/>
    <property type="project" value="TreeGrafter"/>
</dbReference>
<dbReference type="Gene3D" id="3.40.50.2300">
    <property type="match status" value="1"/>
</dbReference>
<evidence type="ECO:0000259" key="7">
    <source>
        <dbReference type="PROSITE" id="PS51755"/>
    </source>
</evidence>
<keyword evidence="2" id="KW-0902">Two-component regulatory system</keyword>
<dbReference type="InterPro" id="IPR001789">
    <property type="entry name" value="Sig_transdc_resp-reg_receiver"/>
</dbReference>
<accession>A0A3B0YAV9</accession>
<dbReference type="CDD" id="cd00383">
    <property type="entry name" value="trans_reg_C"/>
    <property type="match status" value="1"/>
</dbReference>
<dbReference type="InterPro" id="IPR039420">
    <property type="entry name" value="WalR-like"/>
</dbReference>
<dbReference type="GO" id="GO:0005829">
    <property type="term" value="C:cytosol"/>
    <property type="evidence" value="ECO:0007669"/>
    <property type="project" value="TreeGrafter"/>
</dbReference>